<gene>
    <name evidence="1" type="ORF">IEC33019_2119</name>
</gene>
<proteinExistence type="predicted"/>
<dbReference type="EMBL" id="CP016634">
    <property type="protein sequence ID" value="ANY87676.1"/>
    <property type="molecule type" value="Genomic_DNA"/>
</dbReference>
<evidence type="ECO:0000313" key="1">
    <source>
        <dbReference type="EMBL" id="ANY87676.1"/>
    </source>
</evidence>
<evidence type="ECO:0008006" key="2">
    <source>
        <dbReference type="Google" id="ProtNLM"/>
    </source>
</evidence>
<sequence length="268" mass="28969">MLSSDQQAELAVAICATAEAMGQTISAGGAQLIAEDLSAYEPAAIIGALRSCRREPAGRLSLGMVLKHIHAADTRPGKDEAWSIALAASDEHETVVLTTEIRQAMIASEPILEAGDKIGARMAFMSAYERLVSFARAEDQPAKWEVSLGYDQGRRVTAIESAVRAQLITHETGAKYLADLRIAPITQDGEAIAGLLTGEVRPQASAKTREKLAEVRCILKAAKAKKDRERAKDDQRRRIETYLRKRQTRAAVAQLNIKRAGQPAGEGV</sequence>
<dbReference type="AlphaFoldDB" id="A0A1B2F6A9"/>
<accession>A0A1B2F6A9</accession>
<organism evidence="1">
    <name type="scientific">Pseudomonas putida</name>
    <name type="common">Arthrobacter siderocapsulatus</name>
    <dbReference type="NCBI Taxonomy" id="303"/>
    <lineage>
        <taxon>Bacteria</taxon>
        <taxon>Pseudomonadati</taxon>
        <taxon>Pseudomonadota</taxon>
        <taxon>Gammaproteobacteria</taxon>
        <taxon>Pseudomonadales</taxon>
        <taxon>Pseudomonadaceae</taxon>
        <taxon>Pseudomonas</taxon>
    </lineage>
</organism>
<name>A0A1B2F6A9_PSEPU</name>
<reference evidence="1" key="1">
    <citation type="submission" date="2016-07" db="EMBL/GenBank/DDBJ databases">
        <title>New class B carbapenemase carried by novel plasmid in Pseudomonas putida enviromental strain in eastern Amazonia.</title>
        <authorList>
            <person name="Souza C.O."/>
            <person name="Lima K.V."/>
            <person name="Brasiliense D.M."/>
            <person name="Perez-Chaparro P.J."/>
            <person name="Mamizuka E.M."/>
            <person name="Lima M.O."/>
            <person name="Lima L.N."/>
            <person name="McCulloch J.A."/>
        </authorList>
    </citation>
    <scope>NUCLEOTIDE SEQUENCE [LARGE SCALE GENOMIC DNA]</scope>
    <source>
        <strain evidence="1">IEC33019</strain>
    </source>
</reference>
<dbReference type="RefSeq" id="WP_099593494.1">
    <property type="nucleotide sequence ID" value="NZ_CP016634.1"/>
</dbReference>
<protein>
    <recommendedName>
        <fullName evidence="2">Prophage PssSM-02</fullName>
    </recommendedName>
</protein>